<organism evidence="1 2">
    <name type="scientific">Cryptolaemus montrouzieri</name>
    <dbReference type="NCBI Taxonomy" id="559131"/>
    <lineage>
        <taxon>Eukaryota</taxon>
        <taxon>Metazoa</taxon>
        <taxon>Ecdysozoa</taxon>
        <taxon>Arthropoda</taxon>
        <taxon>Hexapoda</taxon>
        <taxon>Insecta</taxon>
        <taxon>Pterygota</taxon>
        <taxon>Neoptera</taxon>
        <taxon>Endopterygota</taxon>
        <taxon>Coleoptera</taxon>
        <taxon>Polyphaga</taxon>
        <taxon>Cucujiformia</taxon>
        <taxon>Coccinelloidea</taxon>
        <taxon>Coccinellidae</taxon>
        <taxon>Scymninae</taxon>
        <taxon>Scymnini</taxon>
        <taxon>Cryptolaemus</taxon>
    </lineage>
</organism>
<evidence type="ECO:0000313" key="1">
    <source>
        <dbReference type="EMBL" id="KAL3265968.1"/>
    </source>
</evidence>
<dbReference type="InterPro" id="IPR036397">
    <property type="entry name" value="RNaseH_sf"/>
</dbReference>
<evidence type="ECO:0000313" key="2">
    <source>
        <dbReference type="Proteomes" id="UP001516400"/>
    </source>
</evidence>
<gene>
    <name evidence="1" type="ORF">HHI36_010156</name>
</gene>
<dbReference type="EMBL" id="JABFTP020000001">
    <property type="protein sequence ID" value="KAL3265968.1"/>
    <property type="molecule type" value="Genomic_DNA"/>
</dbReference>
<name>A0ABD2MI12_9CUCU</name>
<protein>
    <recommendedName>
        <fullName evidence="3">Transposase</fullName>
    </recommendedName>
</protein>
<proteinExistence type="predicted"/>
<dbReference type="Gene3D" id="3.30.420.10">
    <property type="entry name" value="Ribonuclease H-like superfamily/Ribonuclease H"/>
    <property type="match status" value="1"/>
</dbReference>
<evidence type="ECO:0008006" key="3">
    <source>
        <dbReference type="Google" id="ProtNLM"/>
    </source>
</evidence>
<keyword evidence="2" id="KW-1185">Reference proteome</keyword>
<comment type="caution">
    <text evidence="1">The sequence shown here is derived from an EMBL/GenBank/DDBJ whole genome shotgun (WGS) entry which is preliminary data.</text>
</comment>
<reference evidence="1 2" key="1">
    <citation type="journal article" date="2021" name="BMC Biol.">
        <title>Horizontally acquired antibacterial genes associated with adaptive radiation of ladybird beetles.</title>
        <authorList>
            <person name="Li H.S."/>
            <person name="Tang X.F."/>
            <person name="Huang Y.H."/>
            <person name="Xu Z.Y."/>
            <person name="Chen M.L."/>
            <person name="Du X.Y."/>
            <person name="Qiu B.Y."/>
            <person name="Chen P.T."/>
            <person name="Zhang W."/>
            <person name="Slipinski A."/>
            <person name="Escalona H.E."/>
            <person name="Waterhouse R.M."/>
            <person name="Zwick A."/>
            <person name="Pang H."/>
        </authorList>
    </citation>
    <scope>NUCLEOTIDE SEQUENCE [LARGE SCALE GENOMIC DNA]</scope>
    <source>
        <strain evidence="1">SYSU2018</strain>
    </source>
</reference>
<sequence>MGLSRLANSTKVVRARSTSNQMKASFFKKTRNVATIALEQRRTVNSEWYTTIYLLQVFDELRKSNLRNKIILDHENISLHTSAHTMVYLNTQNIELMSHPPYSPDCIFASSVQYTAFG</sequence>
<dbReference type="AlphaFoldDB" id="A0ABD2MI12"/>
<accession>A0ABD2MI12</accession>
<dbReference type="Proteomes" id="UP001516400">
    <property type="component" value="Unassembled WGS sequence"/>
</dbReference>